<gene>
    <name evidence="2" type="ORF">NITMOv2_4595</name>
</gene>
<dbReference type="RefSeq" id="WP_145976467.1">
    <property type="nucleotide sequence ID" value="NZ_CP011801.1"/>
</dbReference>
<proteinExistence type="predicted"/>
<sequence>MRNYTAATLMMLLCWLPGCAGSQGFDRPAMQAFLKADASEIFELETAGRPSLRTPLRLAFFFIEDELPSHRTIRKADWVTADKERLKQSLAPLLEEGLLSEIVFLSDATIRGHHAVKIRQAALRYGADAVLVVNGLSAVDRFNNASAWLYPTLLGAYVADGTESRALFMLEGSLRDVGAGKVLAREQAEGTAARIGPAMAVEDREVLRQAKAKALDELGARIAVLLRGLPQAAPKSGSPSRRVERQ</sequence>
<protein>
    <recommendedName>
        <fullName evidence="4">Lipoprotein</fullName>
    </recommendedName>
</protein>
<evidence type="ECO:0000313" key="2">
    <source>
        <dbReference type="EMBL" id="ALA60967.1"/>
    </source>
</evidence>
<keyword evidence="3" id="KW-1185">Reference proteome</keyword>
<evidence type="ECO:0000256" key="1">
    <source>
        <dbReference type="SAM" id="SignalP"/>
    </source>
</evidence>
<dbReference type="EMBL" id="CP011801">
    <property type="protein sequence ID" value="ALA60967.1"/>
    <property type="molecule type" value="Genomic_DNA"/>
</dbReference>
<evidence type="ECO:0008006" key="4">
    <source>
        <dbReference type="Google" id="ProtNLM"/>
    </source>
</evidence>
<dbReference type="AlphaFoldDB" id="A0A0K2GK38"/>
<dbReference type="KEGG" id="nmv:NITMOv2_4595"/>
<dbReference type="OrthoDB" id="9777656at2"/>
<evidence type="ECO:0000313" key="3">
    <source>
        <dbReference type="Proteomes" id="UP000069205"/>
    </source>
</evidence>
<feature type="signal peptide" evidence="1">
    <location>
        <begin position="1"/>
        <end position="20"/>
    </location>
</feature>
<keyword evidence="1" id="KW-0732">Signal</keyword>
<feature type="chain" id="PRO_5005476907" description="Lipoprotein" evidence="1">
    <location>
        <begin position="21"/>
        <end position="246"/>
    </location>
</feature>
<dbReference type="STRING" id="42253.NITMOv2_4595"/>
<accession>A0A0K2GK38</accession>
<dbReference type="Proteomes" id="UP000069205">
    <property type="component" value="Chromosome"/>
</dbReference>
<name>A0A0K2GK38_NITMO</name>
<organism evidence="2 3">
    <name type="scientific">Nitrospira moscoviensis</name>
    <dbReference type="NCBI Taxonomy" id="42253"/>
    <lineage>
        <taxon>Bacteria</taxon>
        <taxon>Pseudomonadati</taxon>
        <taxon>Nitrospirota</taxon>
        <taxon>Nitrospiria</taxon>
        <taxon>Nitrospirales</taxon>
        <taxon>Nitrospiraceae</taxon>
        <taxon>Nitrospira</taxon>
    </lineage>
</organism>
<dbReference type="PATRIC" id="fig|42253.5.peg.4532"/>
<reference evidence="2 3" key="1">
    <citation type="journal article" date="2015" name="Proc. Natl. Acad. Sci. U.S.A.">
        <title>Expanded metabolic versatility of ubiquitous nitrite-oxidizing bacteria from the genus Nitrospira.</title>
        <authorList>
            <person name="Koch H."/>
            <person name="Lucker S."/>
            <person name="Albertsen M."/>
            <person name="Kitzinger K."/>
            <person name="Herbold C."/>
            <person name="Spieck E."/>
            <person name="Nielsen P.H."/>
            <person name="Wagner M."/>
            <person name="Daims H."/>
        </authorList>
    </citation>
    <scope>NUCLEOTIDE SEQUENCE [LARGE SCALE GENOMIC DNA]</scope>
    <source>
        <strain evidence="2 3">NSP M-1</strain>
    </source>
</reference>